<evidence type="ECO:0000313" key="2">
    <source>
        <dbReference type="EMBL" id="KAA6351027.1"/>
    </source>
</evidence>
<accession>A0A5J4SYD9</accession>
<dbReference type="EMBL" id="SNRY01000019">
    <property type="protein sequence ID" value="KAA6351027.1"/>
    <property type="molecule type" value="Genomic_DNA"/>
</dbReference>
<name>A0A5J4SYD9_9ZZZZ</name>
<reference evidence="2" key="1">
    <citation type="submission" date="2019-03" db="EMBL/GenBank/DDBJ databases">
        <title>Single cell metagenomics reveals metabolic interactions within the superorganism composed of flagellate Streblomastix strix and complex community of Bacteroidetes bacteria on its surface.</title>
        <authorList>
            <person name="Treitli S.C."/>
            <person name="Kolisko M."/>
            <person name="Husnik F."/>
            <person name="Keeling P."/>
            <person name="Hampl V."/>
        </authorList>
    </citation>
    <scope>NUCLEOTIDE SEQUENCE</scope>
    <source>
        <strain evidence="2">STM</strain>
    </source>
</reference>
<gene>
    <name evidence="2" type="ORF">EZS27_001590</name>
</gene>
<feature type="region of interest" description="Disordered" evidence="1">
    <location>
        <begin position="1"/>
        <end position="29"/>
    </location>
</feature>
<organism evidence="2">
    <name type="scientific">termite gut metagenome</name>
    <dbReference type="NCBI Taxonomy" id="433724"/>
    <lineage>
        <taxon>unclassified sequences</taxon>
        <taxon>metagenomes</taxon>
        <taxon>organismal metagenomes</taxon>
    </lineage>
</organism>
<dbReference type="AlphaFoldDB" id="A0A5J4SYD9"/>
<feature type="compositionally biased region" description="Basic and acidic residues" evidence="1">
    <location>
        <begin position="8"/>
        <end position="23"/>
    </location>
</feature>
<protein>
    <submittedName>
        <fullName evidence="2">Uncharacterized protein</fullName>
    </submittedName>
</protein>
<proteinExistence type="predicted"/>
<comment type="caution">
    <text evidence="2">The sequence shown here is derived from an EMBL/GenBank/DDBJ whole genome shotgun (WGS) entry which is preliminary data.</text>
</comment>
<sequence length="79" mass="9111">MLSKIKKKGEDSREDALLPESHHGFFGKSPRCYPPIGIYQLPRLVCTKRLIYYIPIGELCLYFDGNVGRQKEVCHRNAD</sequence>
<evidence type="ECO:0000256" key="1">
    <source>
        <dbReference type="SAM" id="MobiDB-lite"/>
    </source>
</evidence>